<gene>
    <name evidence="2" type="ORF">Cgig2_027493</name>
</gene>
<dbReference type="OrthoDB" id="696337at2759"/>
<evidence type="ECO:0000256" key="1">
    <source>
        <dbReference type="SAM" id="MobiDB-lite"/>
    </source>
</evidence>
<dbReference type="PANTHER" id="PTHR33265">
    <property type="entry name" value="AVR9/CF-9 RAPIDLY ELICITED PROTEIN-RELATED"/>
    <property type="match status" value="1"/>
</dbReference>
<evidence type="ECO:0000313" key="3">
    <source>
        <dbReference type="Proteomes" id="UP001153076"/>
    </source>
</evidence>
<sequence>MTAKKLWSILRVIFMMVKKGISKSKLVMDLNMIFKSCNQLASRAINGLIIHHHNFICRPNEPNDNFINPEEYEFSCSNSPAVGPIQQYLLMGLAQHKRPNKLNHHRHQYNLEDPATVAAVHRVLEMIHTHEGPVVAPSPPPFMEFGNGNGNKSPFVRQLRVTDSPFPLKDGTGNNEEEEEDIKVGTLLDLSVGPARVGPYVLWTGLKLFADLNMCLESRQPWADLSPPGPMRLWTGPRTTHLGPARCGPWKTPPESEHQGLVIPGGLR</sequence>
<dbReference type="EMBL" id="JAKOGI010000053">
    <property type="protein sequence ID" value="KAJ8446531.1"/>
    <property type="molecule type" value="Genomic_DNA"/>
</dbReference>
<proteinExistence type="predicted"/>
<protein>
    <submittedName>
        <fullName evidence="2">Uncharacterized protein</fullName>
    </submittedName>
</protein>
<accession>A0A9Q1KLA7</accession>
<name>A0A9Q1KLA7_9CARY</name>
<dbReference type="AlphaFoldDB" id="A0A9Q1KLA7"/>
<dbReference type="Proteomes" id="UP001153076">
    <property type="component" value="Unassembled WGS sequence"/>
</dbReference>
<comment type="caution">
    <text evidence="2">The sequence shown here is derived from an EMBL/GenBank/DDBJ whole genome shotgun (WGS) entry which is preliminary data.</text>
</comment>
<reference evidence="2" key="1">
    <citation type="submission" date="2022-04" db="EMBL/GenBank/DDBJ databases">
        <title>Carnegiea gigantea Genome sequencing and assembly v2.</title>
        <authorList>
            <person name="Copetti D."/>
            <person name="Sanderson M.J."/>
            <person name="Burquez A."/>
            <person name="Wojciechowski M.F."/>
        </authorList>
    </citation>
    <scope>NUCLEOTIDE SEQUENCE</scope>
    <source>
        <strain evidence="2">SGP5-SGP5p</strain>
        <tissue evidence="2">Aerial part</tissue>
    </source>
</reference>
<evidence type="ECO:0000313" key="2">
    <source>
        <dbReference type="EMBL" id="KAJ8446531.1"/>
    </source>
</evidence>
<dbReference type="PANTHER" id="PTHR33265:SF26">
    <property type="entry name" value="OS06G0554600 PROTEIN"/>
    <property type="match status" value="1"/>
</dbReference>
<keyword evidence="3" id="KW-1185">Reference proteome</keyword>
<feature type="region of interest" description="Disordered" evidence="1">
    <location>
        <begin position="247"/>
        <end position="268"/>
    </location>
</feature>
<organism evidence="2 3">
    <name type="scientific">Carnegiea gigantea</name>
    <dbReference type="NCBI Taxonomy" id="171969"/>
    <lineage>
        <taxon>Eukaryota</taxon>
        <taxon>Viridiplantae</taxon>
        <taxon>Streptophyta</taxon>
        <taxon>Embryophyta</taxon>
        <taxon>Tracheophyta</taxon>
        <taxon>Spermatophyta</taxon>
        <taxon>Magnoliopsida</taxon>
        <taxon>eudicotyledons</taxon>
        <taxon>Gunneridae</taxon>
        <taxon>Pentapetalae</taxon>
        <taxon>Caryophyllales</taxon>
        <taxon>Cactineae</taxon>
        <taxon>Cactaceae</taxon>
        <taxon>Cactoideae</taxon>
        <taxon>Echinocereeae</taxon>
        <taxon>Carnegiea</taxon>
    </lineage>
</organism>